<name>A0A1I7S4A3_BURXY</name>
<accession>A0A1I7S4A3</accession>
<feature type="compositionally biased region" description="Basic and acidic residues" evidence="2">
    <location>
        <begin position="334"/>
        <end position="354"/>
    </location>
</feature>
<keyword evidence="6" id="KW-1185">Reference proteome</keyword>
<feature type="compositionally biased region" description="Basic and acidic residues" evidence="2">
    <location>
        <begin position="291"/>
        <end position="301"/>
    </location>
</feature>
<dbReference type="Proteomes" id="UP000095284">
    <property type="component" value="Unplaced"/>
</dbReference>
<dbReference type="WBParaSite" id="BXY_0783500.1">
    <property type="protein sequence ID" value="BXY_0783500.1"/>
    <property type="gene ID" value="BXY_0783500"/>
</dbReference>
<evidence type="ECO:0000313" key="7">
    <source>
        <dbReference type="WBParaSite" id="BXY_0783500.1"/>
    </source>
</evidence>
<dbReference type="eggNOG" id="KOG3973">
    <property type="taxonomic scope" value="Eukaryota"/>
</dbReference>
<feature type="compositionally biased region" description="Basic residues" evidence="2">
    <location>
        <begin position="355"/>
        <end position="366"/>
    </location>
</feature>
<evidence type="ECO:0000313" key="4">
    <source>
        <dbReference type="EMBL" id="CAG9116884.1"/>
    </source>
</evidence>
<protein>
    <submittedName>
        <fullName evidence="3">(pine wood nematode) hypothetical protein</fullName>
    </submittedName>
</protein>
<reference evidence="7" key="1">
    <citation type="submission" date="2016-11" db="UniProtKB">
        <authorList>
            <consortium name="WormBaseParasite"/>
        </authorList>
    </citation>
    <scope>IDENTIFICATION</scope>
</reference>
<evidence type="ECO:0000313" key="6">
    <source>
        <dbReference type="Proteomes" id="UP000659654"/>
    </source>
</evidence>
<dbReference type="InterPro" id="IPR018797">
    <property type="entry name" value="FAM98"/>
</dbReference>
<comment type="similarity">
    <text evidence="1">Belongs to the FAM98 family.</text>
</comment>
<dbReference type="PANTHER" id="PTHR31353:SF1">
    <property type="entry name" value="PROTEIN FAM98B"/>
    <property type="match status" value="1"/>
</dbReference>
<dbReference type="PANTHER" id="PTHR31353">
    <property type="entry name" value="FAM98"/>
    <property type="match status" value="1"/>
</dbReference>
<evidence type="ECO:0000313" key="5">
    <source>
        <dbReference type="Proteomes" id="UP000095284"/>
    </source>
</evidence>
<dbReference type="Proteomes" id="UP000659654">
    <property type="component" value="Unassembled WGS sequence"/>
</dbReference>
<evidence type="ECO:0000313" key="3">
    <source>
        <dbReference type="EMBL" id="CAD5227091.1"/>
    </source>
</evidence>
<dbReference type="OrthoDB" id="5808173at2759"/>
<evidence type="ECO:0000256" key="1">
    <source>
        <dbReference type="ARBA" id="ARBA00007218"/>
    </source>
</evidence>
<feature type="region of interest" description="Disordered" evidence="2">
    <location>
        <begin position="291"/>
        <end position="366"/>
    </location>
</feature>
<dbReference type="EMBL" id="CAJFDI010000004">
    <property type="protein sequence ID" value="CAD5227091.1"/>
    <property type="molecule type" value="Genomic_DNA"/>
</dbReference>
<evidence type="ECO:0000256" key="2">
    <source>
        <dbReference type="SAM" id="MobiDB-lite"/>
    </source>
</evidence>
<dbReference type="Pfam" id="PF10239">
    <property type="entry name" value="DUF2465"/>
    <property type="match status" value="1"/>
</dbReference>
<dbReference type="AlphaFoldDB" id="A0A1I7S4A3"/>
<sequence length="366" mass="41856">MSLNSICVSLRAFGYTDELNVDVIENAVKSDVISFSRLIGWLAGELHVLLNTEDVVEEIEDLKDVDNFYSYLSAFLSELGCPISALTVTSIHQRFQSEEVKLSVLQYLLSQVKPARLIALRKLRRQVIEERTKPNEPLKEMAKTLVSMNVQPNQVSDENACLNILKSELTKSFNSLVRRPNPIFNGKFNDKQWSQLNNFAQMLTKDYKIRLEMLLKRLDVTVESFLWSDKAHQHERQVMKIFLPGRQSLAGWKPIGIDQLLGANEDLLVIEKASSVRQRAGTKSKISEFKLEKIPADRGGRTDNIIPPAQETSKSQYQNKDRRGPPKGGKFHKQHEQGLENQVKKEYQTNERGKSYGKKTFYKSNN</sequence>
<dbReference type="Proteomes" id="UP000582659">
    <property type="component" value="Unassembled WGS sequence"/>
</dbReference>
<proteinExistence type="inferred from homology"/>
<organism evidence="5 7">
    <name type="scientific">Bursaphelenchus xylophilus</name>
    <name type="common">Pinewood nematode worm</name>
    <name type="synonym">Aphelenchoides xylophilus</name>
    <dbReference type="NCBI Taxonomy" id="6326"/>
    <lineage>
        <taxon>Eukaryota</taxon>
        <taxon>Metazoa</taxon>
        <taxon>Ecdysozoa</taxon>
        <taxon>Nematoda</taxon>
        <taxon>Chromadorea</taxon>
        <taxon>Rhabditida</taxon>
        <taxon>Tylenchina</taxon>
        <taxon>Tylenchomorpha</taxon>
        <taxon>Aphelenchoidea</taxon>
        <taxon>Aphelenchoididae</taxon>
        <taxon>Bursaphelenchus</taxon>
    </lineage>
</organism>
<gene>
    <name evidence="3" type="ORF">BXYJ_LOCUS9636</name>
</gene>
<reference evidence="4" key="2">
    <citation type="submission" date="2020-08" db="EMBL/GenBank/DDBJ databases">
        <authorList>
            <person name="Kikuchi T."/>
        </authorList>
    </citation>
    <scope>NUCLEOTIDE SEQUENCE</scope>
    <source>
        <strain evidence="3">Ka4C1</strain>
    </source>
</reference>
<dbReference type="EMBL" id="CAJFCV020000004">
    <property type="protein sequence ID" value="CAG9116884.1"/>
    <property type="molecule type" value="Genomic_DNA"/>
</dbReference>
<dbReference type="GO" id="GO:0072669">
    <property type="term" value="C:tRNA-splicing ligase complex"/>
    <property type="evidence" value="ECO:0007669"/>
    <property type="project" value="TreeGrafter"/>
</dbReference>